<evidence type="ECO:0000313" key="2">
    <source>
        <dbReference type="Proteomes" id="UP000192418"/>
    </source>
</evidence>
<name>A0A1W2C124_9BACT</name>
<dbReference type="STRING" id="1121400.SAMN02746065_11058"/>
<proteinExistence type="predicted"/>
<dbReference type="RefSeq" id="WP_084069238.1">
    <property type="nucleotide sequence ID" value="NZ_FWXY01000010.1"/>
</dbReference>
<accession>A0A1W2C124</accession>
<reference evidence="1 2" key="1">
    <citation type="submission" date="2017-04" db="EMBL/GenBank/DDBJ databases">
        <authorList>
            <person name="Afonso C.L."/>
            <person name="Miller P.J."/>
            <person name="Scott M.A."/>
            <person name="Spackman E."/>
            <person name="Goraichik I."/>
            <person name="Dimitrov K.M."/>
            <person name="Suarez D.L."/>
            <person name="Swayne D.E."/>
        </authorList>
    </citation>
    <scope>NUCLEOTIDE SEQUENCE [LARGE SCALE GENOMIC DNA]</scope>
    <source>
        <strain evidence="1 2">DSM 3385</strain>
    </source>
</reference>
<dbReference type="EMBL" id="FWXY01000010">
    <property type="protein sequence ID" value="SMC78850.1"/>
    <property type="molecule type" value="Genomic_DNA"/>
</dbReference>
<dbReference type="AlphaFoldDB" id="A0A1W2C124"/>
<protein>
    <submittedName>
        <fullName evidence="1">Uncharacterized protein</fullName>
    </submittedName>
</protein>
<gene>
    <name evidence="1" type="ORF">SAMN02746065_11058</name>
</gene>
<keyword evidence="2" id="KW-1185">Reference proteome</keyword>
<dbReference type="OrthoDB" id="5421045at2"/>
<evidence type="ECO:0000313" key="1">
    <source>
        <dbReference type="EMBL" id="SMC78850.1"/>
    </source>
</evidence>
<sequence length="171" mass="18989">MSNNILKFAMNRNTSVEKINGGNLRSVCRLRDTFTDAEVVIEVKMPDMEICAISGYFRHAGWGEIEDLDRRLQAVMGVRVAAGMLKIIKGLMGEEEKIQQIVYMVEECCHGVILTLTRKVLLKAPDDEAGKVSFYSNMVKKSIRLYDRCAAFAKGTPLVAELEAEKAKGGA</sequence>
<dbReference type="Proteomes" id="UP000192418">
    <property type="component" value="Unassembled WGS sequence"/>
</dbReference>
<organism evidence="1 2">
    <name type="scientific">Desulfocicer vacuolatum DSM 3385</name>
    <dbReference type="NCBI Taxonomy" id="1121400"/>
    <lineage>
        <taxon>Bacteria</taxon>
        <taxon>Pseudomonadati</taxon>
        <taxon>Thermodesulfobacteriota</taxon>
        <taxon>Desulfobacteria</taxon>
        <taxon>Desulfobacterales</taxon>
        <taxon>Desulfobacteraceae</taxon>
        <taxon>Desulfocicer</taxon>
    </lineage>
</organism>